<dbReference type="PANTHER" id="PTHR45138">
    <property type="entry name" value="REGULATORY COMPONENTS OF SENSORY TRANSDUCTION SYSTEM"/>
    <property type="match status" value="1"/>
</dbReference>
<dbReference type="Proteomes" id="UP000288789">
    <property type="component" value="Unassembled WGS sequence"/>
</dbReference>
<dbReference type="RefSeq" id="WP_128352754.1">
    <property type="nucleotide sequence ID" value="NZ_CAXBCQ010000008.1"/>
</dbReference>
<dbReference type="Pfam" id="PF08448">
    <property type="entry name" value="PAS_4"/>
    <property type="match status" value="1"/>
</dbReference>
<dbReference type="InterPro" id="IPR035965">
    <property type="entry name" value="PAS-like_dom_sf"/>
</dbReference>
<dbReference type="SMART" id="SM00267">
    <property type="entry name" value="GGDEF"/>
    <property type="match status" value="1"/>
</dbReference>
<dbReference type="Pfam" id="PF00990">
    <property type="entry name" value="GGDEF"/>
    <property type="match status" value="1"/>
</dbReference>
<evidence type="ECO:0000256" key="3">
    <source>
        <dbReference type="ARBA" id="ARBA00034247"/>
    </source>
</evidence>
<accession>A0A443YYD5</accession>
<comment type="cofactor">
    <cofactor evidence="1">
        <name>Mg(2+)</name>
        <dbReference type="ChEBI" id="CHEBI:18420"/>
    </cofactor>
</comment>
<evidence type="ECO:0000256" key="2">
    <source>
        <dbReference type="ARBA" id="ARBA00012528"/>
    </source>
</evidence>
<reference evidence="5 6" key="1">
    <citation type="submission" date="2018-12" db="EMBL/GenBank/DDBJ databases">
        <authorList>
            <person name="Li A."/>
            <person name="Zhang M."/>
            <person name="Zhu H."/>
        </authorList>
    </citation>
    <scope>NUCLEOTIDE SEQUENCE [LARGE SCALE GENOMIC DNA]</scope>
    <source>
        <strain evidence="5 6">R04H25</strain>
    </source>
</reference>
<dbReference type="GO" id="GO:0052621">
    <property type="term" value="F:diguanylate cyclase activity"/>
    <property type="evidence" value="ECO:0007669"/>
    <property type="project" value="UniProtKB-EC"/>
</dbReference>
<organism evidence="5 6">
    <name type="scientific">Pseudidiomarina gelatinasegens</name>
    <dbReference type="NCBI Taxonomy" id="2487740"/>
    <lineage>
        <taxon>Bacteria</taxon>
        <taxon>Pseudomonadati</taxon>
        <taxon>Pseudomonadota</taxon>
        <taxon>Gammaproteobacteria</taxon>
        <taxon>Alteromonadales</taxon>
        <taxon>Idiomarinaceae</taxon>
        <taxon>Pseudidiomarina</taxon>
    </lineage>
</organism>
<name>A0A443YYD5_9GAMM</name>
<dbReference type="SUPFAM" id="SSF55073">
    <property type="entry name" value="Nucleotide cyclase"/>
    <property type="match status" value="1"/>
</dbReference>
<dbReference type="FunFam" id="3.30.70.270:FF:000001">
    <property type="entry name" value="Diguanylate cyclase domain protein"/>
    <property type="match status" value="1"/>
</dbReference>
<dbReference type="PANTHER" id="PTHR45138:SF9">
    <property type="entry name" value="DIGUANYLATE CYCLASE DGCM-RELATED"/>
    <property type="match status" value="1"/>
</dbReference>
<evidence type="ECO:0000313" key="5">
    <source>
        <dbReference type="EMBL" id="RWU09136.1"/>
    </source>
</evidence>
<dbReference type="EC" id="2.7.7.65" evidence="2"/>
<evidence type="ECO:0000256" key="1">
    <source>
        <dbReference type="ARBA" id="ARBA00001946"/>
    </source>
</evidence>
<dbReference type="Gene3D" id="3.30.70.270">
    <property type="match status" value="1"/>
</dbReference>
<protein>
    <recommendedName>
        <fullName evidence="2">diguanylate cyclase</fullName>
        <ecNumber evidence="2">2.7.7.65</ecNumber>
    </recommendedName>
</protein>
<dbReference type="OrthoDB" id="9812260at2"/>
<gene>
    <name evidence="5" type="ORF">EGC76_09465</name>
</gene>
<feature type="domain" description="GGDEF" evidence="4">
    <location>
        <begin position="193"/>
        <end position="326"/>
    </location>
</feature>
<evidence type="ECO:0000259" key="4">
    <source>
        <dbReference type="PROSITE" id="PS50887"/>
    </source>
</evidence>
<sequence length="326" mass="37098">MKQNPFNQEELMLFFEQLWKKSLNPFWVCKPIADDFEMIIANPAAQALDKRQTPGTKFSELIAHSGYSHGILSGYYQCLATKEPVEFEQTVKHNGKEFVFRTFLVPILDDNDKVTHIWGTSHNLTDFLDPQRELLALNELLDAKVRERTEQLNHAMEKLEKLSITDELTQLANRRYFDKALKKEIARAKRSARPLALIYFDIDYFKTFNDTYGHSAGDRCLKQVAKVLAAHAKRSADVVARYGGEEFVMLLPDLHKEQALEVAELVRRDIAKLKLHNENAPAGQVTMSAGIAVVQDNFTADDLLKLADDALYKSKADGRNRSLVAD</sequence>
<dbReference type="InterPro" id="IPR000160">
    <property type="entry name" value="GGDEF_dom"/>
</dbReference>
<dbReference type="PROSITE" id="PS50887">
    <property type="entry name" value="GGDEF"/>
    <property type="match status" value="1"/>
</dbReference>
<dbReference type="InterPro" id="IPR013656">
    <property type="entry name" value="PAS_4"/>
</dbReference>
<evidence type="ECO:0000313" key="6">
    <source>
        <dbReference type="Proteomes" id="UP000288789"/>
    </source>
</evidence>
<dbReference type="InterPro" id="IPR043128">
    <property type="entry name" value="Rev_trsase/Diguanyl_cyclase"/>
</dbReference>
<proteinExistence type="predicted"/>
<comment type="catalytic activity">
    <reaction evidence="3">
        <text>2 GTP = 3',3'-c-di-GMP + 2 diphosphate</text>
        <dbReference type="Rhea" id="RHEA:24898"/>
        <dbReference type="ChEBI" id="CHEBI:33019"/>
        <dbReference type="ChEBI" id="CHEBI:37565"/>
        <dbReference type="ChEBI" id="CHEBI:58805"/>
        <dbReference type="EC" id="2.7.7.65"/>
    </reaction>
</comment>
<comment type="caution">
    <text evidence="5">The sequence shown here is derived from an EMBL/GenBank/DDBJ whole genome shotgun (WGS) entry which is preliminary data.</text>
</comment>
<dbReference type="InterPro" id="IPR050469">
    <property type="entry name" value="Diguanylate_Cyclase"/>
</dbReference>
<dbReference type="AlphaFoldDB" id="A0A443YYD5"/>
<dbReference type="EMBL" id="RSFE01000007">
    <property type="protein sequence ID" value="RWU09136.1"/>
    <property type="molecule type" value="Genomic_DNA"/>
</dbReference>
<dbReference type="NCBIfam" id="TIGR00254">
    <property type="entry name" value="GGDEF"/>
    <property type="match status" value="1"/>
</dbReference>
<keyword evidence="6" id="KW-1185">Reference proteome</keyword>
<dbReference type="Gene3D" id="3.30.450.20">
    <property type="entry name" value="PAS domain"/>
    <property type="match status" value="1"/>
</dbReference>
<dbReference type="CDD" id="cd01949">
    <property type="entry name" value="GGDEF"/>
    <property type="match status" value="1"/>
</dbReference>
<dbReference type="InterPro" id="IPR029787">
    <property type="entry name" value="Nucleotide_cyclase"/>
</dbReference>
<dbReference type="SUPFAM" id="SSF55785">
    <property type="entry name" value="PYP-like sensor domain (PAS domain)"/>
    <property type="match status" value="1"/>
</dbReference>